<accession>A0A5N3SEP2</accession>
<dbReference type="NCBIfam" id="TIGR03177">
    <property type="entry name" value="pilus_cpaB"/>
    <property type="match status" value="1"/>
</dbReference>
<proteinExistence type="predicted"/>
<dbReference type="RefSeq" id="WP_150895408.1">
    <property type="nucleotide sequence ID" value="NZ_VXDD01000001.1"/>
</dbReference>
<comment type="caution">
    <text evidence="2">The sequence shown here is derived from an EMBL/GenBank/DDBJ whole genome shotgun (WGS) entry which is preliminary data.</text>
</comment>
<evidence type="ECO:0000313" key="2">
    <source>
        <dbReference type="EMBL" id="KAB0304203.1"/>
    </source>
</evidence>
<sequence length="254" mass="28489">MKTRILLFLPILIITLGVYSLMQRLSSDQLESDEIKVEPVKKVMVYRLNQDVIKGEKLERSHVVIENMTEEEANNIGVKQDVEIDFILGSLFLDDMKGGEYLFPNNIISPDDEGYINFIISKGKVPYSIVFSQSQVFGSGIVQDSYVDLISISDSDSIAENYISITTLLMSIRVLKVQEIESMNDDVSEASISVTLELTSKQLTQLLVAQRVSDLDIHQSTGENNIDTLQADSGDVLPHFNAVTEFRAKEKTFN</sequence>
<dbReference type="AlphaFoldDB" id="A0A5N3SEP2"/>
<name>A0A5N3SEP2_9VIBR</name>
<reference evidence="2 3" key="1">
    <citation type="submission" date="2019-09" db="EMBL/GenBank/DDBJ databases">
        <title>Vibrio Fortis S7-72.</title>
        <authorList>
            <person name="Das S.K."/>
        </authorList>
    </citation>
    <scope>NUCLEOTIDE SEQUENCE [LARGE SCALE GENOMIC DNA]</scope>
    <source>
        <strain evidence="2 3">S7-72</strain>
    </source>
</reference>
<evidence type="ECO:0000313" key="3">
    <source>
        <dbReference type="Proteomes" id="UP000326687"/>
    </source>
</evidence>
<dbReference type="EMBL" id="VXDD01000001">
    <property type="protein sequence ID" value="KAB0304203.1"/>
    <property type="molecule type" value="Genomic_DNA"/>
</dbReference>
<protein>
    <submittedName>
        <fullName evidence="2">Flp pilus assembly protein CpaB</fullName>
    </submittedName>
</protein>
<dbReference type="Proteomes" id="UP000326687">
    <property type="component" value="Unassembled WGS sequence"/>
</dbReference>
<feature type="domain" description="Flp pilus assembly protein RcpC/CpaB" evidence="1">
    <location>
        <begin position="118"/>
        <end position="215"/>
    </location>
</feature>
<dbReference type="InterPro" id="IPR031571">
    <property type="entry name" value="RcpC_dom"/>
</dbReference>
<dbReference type="Pfam" id="PF16976">
    <property type="entry name" value="RcpC"/>
    <property type="match status" value="1"/>
</dbReference>
<dbReference type="InterPro" id="IPR017592">
    <property type="entry name" value="Pilus_assmbl_Flp-typ_CpaB"/>
</dbReference>
<gene>
    <name evidence="2" type="primary">cpaB</name>
    <name evidence="2" type="ORF">F2Z80_09735</name>
</gene>
<organism evidence="2 3">
    <name type="scientific">Vibrio fortis</name>
    <dbReference type="NCBI Taxonomy" id="212667"/>
    <lineage>
        <taxon>Bacteria</taxon>
        <taxon>Pseudomonadati</taxon>
        <taxon>Pseudomonadota</taxon>
        <taxon>Gammaproteobacteria</taxon>
        <taxon>Vibrionales</taxon>
        <taxon>Vibrionaceae</taxon>
        <taxon>Vibrio</taxon>
    </lineage>
</organism>
<evidence type="ECO:0000259" key="1">
    <source>
        <dbReference type="Pfam" id="PF16976"/>
    </source>
</evidence>